<name>A0A158P916_ANGCA</name>
<accession>A0A158P916</accession>
<feature type="transmembrane region" description="Helical" evidence="1">
    <location>
        <begin position="249"/>
        <end position="271"/>
    </location>
</feature>
<evidence type="ECO:0000313" key="3">
    <source>
        <dbReference type="WBParaSite" id="ACAC_0000771301-mRNA-1"/>
    </source>
</evidence>
<keyword evidence="2" id="KW-1185">Reference proteome</keyword>
<keyword evidence="1" id="KW-0472">Membrane</keyword>
<evidence type="ECO:0000313" key="2">
    <source>
        <dbReference type="Proteomes" id="UP000035642"/>
    </source>
</evidence>
<organism evidence="2 3">
    <name type="scientific">Angiostrongylus cantonensis</name>
    <name type="common">Rat lungworm</name>
    <dbReference type="NCBI Taxonomy" id="6313"/>
    <lineage>
        <taxon>Eukaryota</taxon>
        <taxon>Metazoa</taxon>
        <taxon>Ecdysozoa</taxon>
        <taxon>Nematoda</taxon>
        <taxon>Chromadorea</taxon>
        <taxon>Rhabditida</taxon>
        <taxon>Rhabditina</taxon>
        <taxon>Rhabditomorpha</taxon>
        <taxon>Strongyloidea</taxon>
        <taxon>Metastrongylidae</taxon>
        <taxon>Angiostrongylus</taxon>
    </lineage>
</organism>
<keyword evidence="1" id="KW-1133">Transmembrane helix</keyword>
<dbReference type="AlphaFoldDB" id="A0A158P916"/>
<reference evidence="2" key="1">
    <citation type="submission" date="2012-09" db="EMBL/GenBank/DDBJ databases">
        <authorList>
            <person name="Martin A.A."/>
        </authorList>
    </citation>
    <scope>NUCLEOTIDE SEQUENCE</scope>
</reference>
<dbReference type="Proteomes" id="UP000035642">
    <property type="component" value="Unassembled WGS sequence"/>
</dbReference>
<reference evidence="3" key="2">
    <citation type="submission" date="2016-04" db="UniProtKB">
        <authorList>
            <consortium name="WormBaseParasite"/>
        </authorList>
    </citation>
    <scope>IDENTIFICATION</scope>
</reference>
<proteinExistence type="predicted"/>
<sequence>MSEFRADCTLVYVDLAEVPVKLSMSLFGNSSGFSKEVQPMDIVVLMLTIVAVITKGDVIRTVFCRKQCTDYLKIPENSMPLCAPEYLQLKECGTVVSCDWAEADRDKVRPTANSSDFLCCYRVIVKEKGECVEPPLAETESVQAQLTKAGYIAKLIISDPKHQKISESDEMDCPPTVVTHPLIDMRHFGNSVRSGCQSVDELSCVHVAMISCDWPEVDRDKVRPIANLSDFLRCYLAVVSFADHCGFSFFSWILCIIFFAIIILQAGYIVMLRIFGPKYRKISQSDEKNCRQALTMHPLVVMRHFDNTVSNGHLWVDELSTVHVPSAITRLE</sequence>
<evidence type="ECO:0000256" key="1">
    <source>
        <dbReference type="SAM" id="Phobius"/>
    </source>
</evidence>
<protein>
    <submittedName>
        <fullName evidence="3">Uncharacterized protein</fullName>
    </submittedName>
</protein>
<dbReference type="WBParaSite" id="ACAC_0000771301-mRNA-1">
    <property type="protein sequence ID" value="ACAC_0000771301-mRNA-1"/>
    <property type="gene ID" value="ACAC_0000771301"/>
</dbReference>
<keyword evidence="1" id="KW-0812">Transmembrane</keyword>